<sequence>MAGSDVSIRPAALAVALRQTIAVSDIRVEAFIGVHGHELDRRQSLVIGATLGVVPPDGDTIASTIDYNRVVELSRSLAEQGIGLIETFARRLGEELLAEPRVLQVEVVVVKPGALPNGTARATASLVRGSAIG</sequence>
<dbReference type="GO" id="GO:0004150">
    <property type="term" value="F:dihydroneopterin aldolase activity"/>
    <property type="evidence" value="ECO:0007669"/>
    <property type="project" value="InterPro"/>
</dbReference>
<keyword evidence="3" id="KW-1185">Reference proteome</keyword>
<evidence type="ECO:0000313" key="2">
    <source>
        <dbReference type="EMBL" id="MBC2667882.1"/>
    </source>
</evidence>
<dbReference type="Pfam" id="PF02152">
    <property type="entry name" value="FolB"/>
    <property type="match status" value="1"/>
</dbReference>
<dbReference type="Proteomes" id="UP000551327">
    <property type="component" value="Unassembled WGS sequence"/>
</dbReference>
<dbReference type="RefSeq" id="WP_185677825.1">
    <property type="nucleotide sequence ID" value="NZ_JACLAX010000001.1"/>
</dbReference>
<dbReference type="Gene3D" id="3.30.1130.10">
    <property type="match status" value="1"/>
</dbReference>
<comment type="caution">
    <text evidence="2">The sequence shown here is derived from an EMBL/GenBank/DDBJ whole genome shotgun (WGS) entry which is preliminary data.</text>
</comment>
<dbReference type="GO" id="GO:0006760">
    <property type="term" value="P:folic acid-containing compound metabolic process"/>
    <property type="evidence" value="ECO:0007669"/>
    <property type="project" value="InterPro"/>
</dbReference>
<name>A0A7X1FWZ1_9SPHN</name>
<feature type="domain" description="Dihydroneopterin aldolase/epimerase" evidence="1">
    <location>
        <begin position="21"/>
        <end position="128"/>
    </location>
</feature>
<dbReference type="AlphaFoldDB" id="A0A7X1FWZ1"/>
<evidence type="ECO:0000259" key="1">
    <source>
        <dbReference type="SMART" id="SM00905"/>
    </source>
</evidence>
<gene>
    <name evidence="2" type="ORF">H7F53_01825</name>
</gene>
<dbReference type="EMBL" id="JACLAX010000001">
    <property type="protein sequence ID" value="MBC2667882.1"/>
    <property type="molecule type" value="Genomic_DNA"/>
</dbReference>
<dbReference type="InterPro" id="IPR006157">
    <property type="entry name" value="FolB_dom"/>
</dbReference>
<dbReference type="SUPFAM" id="SSF55620">
    <property type="entry name" value="Tetrahydrobiopterin biosynthesis enzymes-like"/>
    <property type="match status" value="1"/>
</dbReference>
<dbReference type="InterPro" id="IPR043133">
    <property type="entry name" value="GTP-CH-I_C/QueF"/>
</dbReference>
<proteinExistence type="predicted"/>
<organism evidence="2 3">
    <name type="scientific">Novosphingobium piscinae</name>
    <dbReference type="NCBI Taxonomy" id="1507448"/>
    <lineage>
        <taxon>Bacteria</taxon>
        <taxon>Pseudomonadati</taxon>
        <taxon>Pseudomonadota</taxon>
        <taxon>Alphaproteobacteria</taxon>
        <taxon>Sphingomonadales</taxon>
        <taxon>Sphingomonadaceae</taxon>
        <taxon>Novosphingobium</taxon>
    </lineage>
</organism>
<protein>
    <submittedName>
        <fullName evidence="2">Dihydroneopterin aldolase</fullName>
    </submittedName>
</protein>
<evidence type="ECO:0000313" key="3">
    <source>
        <dbReference type="Proteomes" id="UP000551327"/>
    </source>
</evidence>
<accession>A0A7X1FWZ1</accession>
<reference evidence="2 3" key="1">
    <citation type="submission" date="2020-08" db="EMBL/GenBank/DDBJ databases">
        <title>The genome sequence of type strain Novosphingobium piscinae KCTC 42194.</title>
        <authorList>
            <person name="Liu Y."/>
        </authorList>
    </citation>
    <scope>NUCLEOTIDE SEQUENCE [LARGE SCALE GENOMIC DNA]</scope>
    <source>
        <strain evidence="2 3">KCTC 42194</strain>
    </source>
</reference>
<dbReference type="SMART" id="SM00905">
    <property type="entry name" value="FolB"/>
    <property type="match status" value="1"/>
</dbReference>